<feature type="transmembrane region" description="Helical" evidence="7">
    <location>
        <begin position="234"/>
        <end position="251"/>
    </location>
</feature>
<reference evidence="9" key="2">
    <citation type="submission" date="2020-09" db="EMBL/GenBank/DDBJ databases">
        <authorList>
            <person name="Sun Q."/>
            <person name="Zhou Y."/>
        </authorList>
    </citation>
    <scope>NUCLEOTIDE SEQUENCE</scope>
    <source>
        <strain evidence="9">CGMCC 1.15152</strain>
    </source>
</reference>
<accession>A0A916Y768</accession>
<dbReference type="Proteomes" id="UP000633205">
    <property type="component" value="Unassembled WGS sequence"/>
</dbReference>
<feature type="transmembrane region" description="Helical" evidence="7">
    <location>
        <begin position="136"/>
        <end position="156"/>
    </location>
</feature>
<feature type="transmembrane region" description="Helical" evidence="7">
    <location>
        <begin position="48"/>
        <end position="66"/>
    </location>
</feature>
<keyword evidence="3" id="KW-1003">Cell membrane</keyword>
<dbReference type="PANTHER" id="PTHR42718">
    <property type="entry name" value="MAJOR FACILITATOR SUPERFAMILY MULTIDRUG TRANSPORTER MFSC"/>
    <property type="match status" value="1"/>
</dbReference>
<feature type="transmembrane region" description="Helical" evidence="7">
    <location>
        <begin position="338"/>
        <end position="359"/>
    </location>
</feature>
<sequence>MLAYPRTRAWWGLALLVAPMLAVASDLTALFFAVPTLTGDLGATATESLWIVHAYGFLIAGFLVTMGRVSDRVGARRLLLWGALAFAALSMVAAFAWSPISLVLARALLGVAGATLMPSLFSLLREMFPDDDRRRLAIAIMLSAFTVGGAIGPLLGGALLEAFWWGAIFLINVPPMVVLVALGRFALPERRQPQAGRVDVLSVGLSVAGMLAVVSGLQEIVAGTDGRTAPTSSWLPWILVVAGAVTITAFVRRQRRLADPLFDLALLKDRRVTAALLTLLLTGVGVVGLFFLFTQHLQWVGGFTPFIAGVLTLPYIGAQILGSLIAPALVRRFRSSSVIFSGLLVVALGGVLAAGAVAIGTTALLVGAVAVIGLGHGTALALVSDAIISSAPEDRVGSAAAAQEVGGELGTALGIAIGGTVGIVVFRESLERLAPTGLSEEIGAALRSSIHEAFAVARASAGGAPPLVDLVQDATANGFMVYALISAVLAGVAAAIIAVAFGRR</sequence>
<feature type="transmembrane region" description="Helical" evidence="7">
    <location>
        <begin position="78"/>
        <end position="97"/>
    </location>
</feature>
<comment type="subcellular location">
    <subcellularLocation>
        <location evidence="1">Cell membrane</location>
        <topology evidence="1">Multi-pass membrane protein</topology>
    </subcellularLocation>
</comment>
<comment type="caution">
    <text evidence="9">The sequence shown here is derived from an EMBL/GenBank/DDBJ whole genome shotgun (WGS) entry which is preliminary data.</text>
</comment>
<evidence type="ECO:0000256" key="3">
    <source>
        <dbReference type="ARBA" id="ARBA00022475"/>
    </source>
</evidence>
<dbReference type="AlphaFoldDB" id="A0A916Y768"/>
<dbReference type="CDD" id="cd17321">
    <property type="entry name" value="MFS_MMR_MDR_like"/>
    <property type="match status" value="1"/>
</dbReference>
<dbReference type="PROSITE" id="PS50850">
    <property type="entry name" value="MFS"/>
    <property type="match status" value="1"/>
</dbReference>
<feature type="transmembrane region" description="Helical" evidence="7">
    <location>
        <begin position="272"/>
        <end position="294"/>
    </location>
</feature>
<evidence type="ECO:0000259" key="8">
    <source>
        <dbReference type="PROSITE" id="PS50850"/>
    </source>
</evidence>
<evidence type="ECO:0000313" key="9">
    <source>
        <dbReference type="EMBL" id="GGD33750.1"/>
    </source>
</evidence>
<feature type="transmembrane region" description="Helical" evidence="7">
    <location>
        <begin position="199"/>
        <end position="222"/>
    </location>
</feature>
<evidence type="ECO:0000256" key="1">
    <source>
        <dbReference type="ARBA" id="ARBA00004651"/>
    </source>
</evidence>
<keyword evidence="2" id="KW-0813">Transport</keyword>
<dbReference type="InterPro" id="IPR036259">
    <property type="entry name" value="MFS_trans_sf"/>
</dbReference>
<reference evidence="9" key="1">
    <citation type="journal article" date="2014" name="Int. J. Syst. Evol. Microbiol.">
        <title>Complete genome sequence of Corynebacterium casei LMG S-19264T (=DSM 44701T), isolated from a smear-ripened cheese.</title>
        <authorList>
            <consortium name="US DOE Joint Genome Institute (JGI-PGF)"/>
            <person name="Walter F."/>
            <person name="Albersmeier A."/>
            <person name="Kalinowski J."/>
            <person name="Ruckert C."/>
        </authorList>
    </citation>
    <scope>NUCLEOTIDE SEQUENCE</scope>
    <source>
        <strain evidence="9">CGMCC 1.15152</strain>
    </source>
</reference>
<feature type="transmembrane region" description="Helical" evidence="7">
    <location>
        <begin position="479"/>
        <end position="501"/>
    </location>
</feature>
<feature type="domain" description="Major facilitator superfamily (MFS) profile" evidence="8">
    <location>
        <begin position="12"/>
        <end position="504"/>
    </location>
</feature>
<feature type="transmembrane region" description="Helical" evidence="7">
    <location>
        <begin position="409"/>
        <end position="426"/>
    </location>
</feature>
<keyword evidence="10" id="KW-1185">Reference proteome</keyword>
<keyword evidence="5 7" id="KW-1133">Transmembrane helix</keyword>
<organism evidence="9 10">
    <name type="scientific">Microbacterium faecale</name>
    <dbReference type="NCBI Taxonomy" id="1804630"/>
    <lineage>
        <taxon>Bacteria</taxon>
        <taxon>Bacillati</taxon>
        <taxon>Actinomycetota</taxon>
        <taxon>Actinomycetes</taxon>
        <taxon>Micrococcales</taxon>
        <taxon>Microbacteriaceae</taxon>
        <taxon>Microbacterium</taxon>
    </lineage>
</organism>
<dbReference type="SUPFAM" id="SSF103473">
    <property type="entry name" value="MFS general substrate transporter"/>
    <property type="match status" value="1"/>
</dbReference>
<dbReference type="InterPro" id="IPR020846">
    <property type="entry name" value="MFS_dom"/>
</dbReference>
<feature type="transmembrane region" description="Helical" evidence="7">
    <location>
        <begin position="103"/>
        <end position="124"/>
    </location>
</feature>
<feature type="transmembrane region" description="Helical" evidence="7">
    <location>
        <begin position="162"/>
        <end position="187"/>
    </location>
</feature>
<evidence type="ECO:0000256" key="7">
    <source>
        <dbReference type="SAM" id="Phobius"/>
    </source>
</evidence>
<feature type="transmembrane region" description="Helical" evidence="7">
    <location>
        <begin position="306"/>
        <end position="326"/>
    </location>
</feature>
<feature type="transmembrane region" description="Helical" evidence="7">
    <location>
        <begin position="365"/>
        <end position="388"/>
    </location>
</feature>
<dbReference type="Pfam" id="PF07690">
    <property type="entry name" value="MFS_1"/>
    <property type="match status" value="1"/>
</dbReference>
<evidence type="ECO:0000256" key="5">
    <source>
        <dbReference type="ARBA" id="ARBA00022989"/>
    </source>
</evidence>
<dbReference type="GO" id="GO:0022857">
    <property type="term" value="F:transmembrane transporter activity"/>
    <property type="evidence" value="ECO:0007669"/>
    <property type="project" value="InterPro"/>
</dbReference>
<dbReference type="GO" id="GO:0005886">
    <property type="term" value="C:plasma membrane"/>
    <property type="evidence" value="ECO:0007669"/>
    <property type="project" value="UniProtKB-SubCell"/>
</dbReference>
<dbReference type="EMBL" id="BMHO01000001">
    <property type="protein sequence ID" value="GGD33750.1"/>
    <property type="molecule type" value="Genomic_DNA"/>
</dbReference>
<gene>
    <name evidence="9" type="ORF">GCM10010915_12660</name>
</gene>
<keyword evidence="4 7" id="KW-0812">Transmembrane</keyword>
<evidence type="ECO:0000256" key="6">
    <source>
        <dbReference type="ARBA" id="ARBA00023136"/>
    </source>
</evidence>
<dbReference type="PANTHER" id="PTHR42718:SF47">
    <property type="entry name" value="METHYL VIOLOGEN RESISTANCE PROTEIN SMVA"/>
    <property type="match status" value="1"/>
</dbReference>
<protein>
    <submittedName>
        <fullName evidence="9">MFS transporter</fullName>
    </submittedName>
</protein>
<name>A0A916Y768_9MICO</name>
<evidence type="ECO:0000256" key="4">
    <source>
        <dbReference type="ARBA" id="ARBA00022692"/>
    </source>
</evidence>
<dbReference type="Gene3D" id="1.20.1250.20">
    <property type="entry name" value="MFS general substrate transporter like domains"/>
    <property type="match status" value="1"/>
</dbReference>
<proteinExistence type="predicted"/>
<dbReference type="InterPro" id="IPR011701">
    <property type="entry name" value="MFS"/>
</dbReference>
<evidence type="ECO:0000313" key="10">
    <source>
        <dbReference type="Proteomes" id="UP000633205"/>
    </source>
</evidence>
<dbReference type="Gene3D" id="1.20.1720.10">
    <property type="entry name" value="Multidrug resistance protein D"/>
    <property type="match status" value="1"/>
</dbReference>
<evidence type="ECO:0000256" key="2">
    <source>
        <dbReference type="ARBA" id="ARBA00022448"/>
    </source>
</evidence>
<keyword evidence="6 7" id="KW-0472">Membrane</keyword>